<reference evidence="2" key="1">
    <citation type="submission" date="2017-08" db="EMBL/GenBank/DDBJ databases">
        <authorList>
            <person name="Varghese N."/>
            <person name="Submissions S."/>
        </authorList>
    </citation>
    <scope>NUCLEOTIDE SEQUENCE [LARGE SCALE GENOMIC DNA]</scope>
    <source>
        <strain evidence="2">USBA17B2</strain>
    </source>
</reference>
<dbReference type="EMBL" id="OBQK01000043">
    <property type="protein sequence ID" value="SOC58456.1"/>
    <property type="molecule type" value="Genomic_DNA"/>
</dbReference>
<sequence length="52" mass="6050">MWWVLRRQTFKARRASNANSVNQGPPQFTLMPRVGPLALRAFRLTDGTYEWG</sequence>
<dbReference type="Proteomes" id="UP000219688">
    <property type="component" value="Unassembled WGS sequence"/>
</dbReference>
<keyword evidence="2" id="KW-1185">Reference proteome</keyword>
<evidence type="ECO:0000313" key="2">
    <source>
        <dbReference type="Proteomes" id="UP000219688"/>
    </source>
</evidence>
<protein>
    <submittedName>
        <fullName evidence="1">Uncharacterized protein</fullName>
    </submittedName>
</protein>
<name>A0A285VYX0_9MICO</name>
<gene>
    <name evidence="1" type="ORF">SAMN05421879_1435</name>
</gene>
<evidence type="ECO:0000313" key="1">
    <source>
        <dbReference type="EMBL" id="SOC58456.1"/>
    </source>
</evidence>
<accession>A0A285VYX0</accession>
<dbReference type="AlphaFoldDB" id="A0A285VYX0"/>
<organism evidence="1 2">
    <name type="scientific">Ornithinimicrobium cerasi</name>
    <dbReference type="NCBI Taxonomy" id="2248773"/>
    <lineage>
        <taxon>Bacteria</taxon>
        <taxon>Bacillati</taxon>
        <taxon>Actinomycetota</taxon>
        <taxon>Actinomycetes</taxon>
        <taxon>Micrococcales</taxon>
        <taxon>Ornithinimicrobiaceae</taxon>
        <taxon>Ornithinimicrobium</taxon>
    </lineage>
</organism>
<proteinExistence type="predicted"/>